<dbReference type="GO" id="GO:0003681">
    <property type="term" value="F:bent DNA binding"/>
    <property type="evidence" value="ECO:0007669"/>
    <property type="project" value="TreeGrafter"/>
</dbReference>
<comment type="subunit">
    <text evidence="9">Part of the SNAPc complex composed of 5 subunits: SNAPC1, SNAPC2, SNAPC3, SNAPC4 and SNAPC5. SNAPC3 interacts with SNAPC1.</text>
</comment>
<sequence>MFYTELSPSLENLYIEGEHRTLDEVLQVIPPRTQRSGRLHTLEALPESPLDKVSGTHALSVRARLRRPQVDQSYLNSPDGFFDSGRPIQDAIFTVFIYRPLTTTVDCSNSPWKLIVDQRIEILGSQSLSTLRDTIRCPQDMIWLGDCSEALDKPELHIPASLMYTSAYFFIENVFYDDLRNPKSTALSADVIDWHNSKLNVSDKNHFTAADTGTLLGDLKLHLGKPYLYLHQGNCEHIVIFADIRLTDRTCAQSASKYPICTGRSFTFVYKCSVCKHLATQWLVYDAGEILSRDPAAMCDVCLRHLLYTKDGKKIHPNFRVQKYIGHELAR</sequence>
<proteinExistence type="inferred from homology"/>
<keyword evidence="6" id="KW-0804">Transcription</keyword>
<evidence type="ECO:0000256" key="8">
    <source>
        <dbReference type="ARBA" id="ARBA00025193"/>
    </source>
</evidence>
<evidence type="ECO:0000256" key="9">
    <source>
        <dbReference type="ARBA" id="ARBA00025958"/>
    </source>
</evidence>
<dbReference type="GO" id="GO:0000978">
    <property type="term" value="F:RNA polymerase II cis-regulatory region sequence-specific DNA binding"/>
    <property type="evidence" value="ECO:0007669"/>
    <property type="project" value="TreeGrafter"/>
</dbReference>
<dbReference type="AlphaFoldDB" id="A0A0X3NJ91"/>
<dbReference type="PANTHER" id="PTHR13421:SF16">
    <property type="entry name" value="SNRNA-ACTIVATING PROTEIN COMPLEX SUBUNIT 3"/>
    <property type="match status" value="1"/>
</dbReference>
<dbReference type="EMBL" id="GEEE01023560">
    <property type="protein sequence ID" value="JAP39665.1"/>
    <property type="molecule type" value="Transcribed_RNA"/>
</dbReference>
<evidence type="ECO:0000256" key="4">
    <source>
        <dbReference type="ARBA" id="ARBA00023015"/>
    </source>
</evidence>
<name>A0A0X3NJ91_SCHSO</name>
<protein>
    <recommendedName>
        <fullName evidence="3">snRNA-activating protein complex subunit 3</fullName>
    </recommendedName>
    <alternativeName>
        <fullName evidence="10">Small nuclear RNA-activating complex polypeptide 3</fullName>
    </alternativeName>
</protein>
<keyword evidence="5" id="KW-0238">DNA-binding</keyword>
<keyword evidence="4" id="KW-0805">Transcription regulation</keyword>
<accession>A0A0X3NJ91</accession>
<dbReference type="GO" id="GO:0001046">
    <property type="term" value="F:core promoter sequence-specific DNA binding"/>
    <property type="evidence" value="ECO:0007669"/>
    <property type="project" value="TreeGrafter"/>
</dbReference>
<dbReference type="GO" id="GO:0019185">
    <property type="term" value="C:snRNA-activating protein complex"/>
    <property type="evidence" value="ECO:0007669"/>
    <property type="project" value="TreeGrafter"/>
</dbReference>
<dbReference type="PANTHER" id="PTHR13421">
    <property type="entry name" value="SNRNA-ACTIVATING PROTEIN COMPLEX SUBUNIT 3"/>
    <property type="match status" value="1"/>
</dbReference>
<comment type="subcellular location">
    <subcellularLocation>
        <location evidence="1">Nucleus</location>
    </subcellularLocation>
</comment>
<dbReference type="GO" id="GO:0005634">
    <property type="term" value="C:nucleus"/>
    <property type="evidence" value="ECO:0007669"/>
    <property type="project" value="UniProtKB-SubCell"/>
</dbReference>
<gene>
    <name evidence="11" type="ORF">TR120470</name>
</gene>
<comment type="function">
    <text evidence="8">Part of the SNAPc complex required for the transcription of both RNA polymerase II and III small-nuclear RNA genes. Binds to the proximal sequence element (PSE), a non-TATA-box basal promoter element common to these 2 types of genes. Recruits TBP and BRF2 to the U6 snRNA TATA box.</text>
</comment>
<evidence type="ECO:0000256" key="10">
    <source>
        <dbReference type="ARBA" id="ARBA00029606"/>
    </source>
</evidence>
<evidence type="ECO:0000256" key="2">
    <source>
        <dbReference type="ARBA" id="ARBA00010410"/>
    </source>
</evidence>
<keyword evidence="7" id="KW-0539">Nucleus</keyword>
<evidence type="ECO:0000256" key="6">
    <source>
        <dbReference type="ARBA" id="ARBA00023163"/>
    </source>
</evidence>
<dbReference type="GO" id="GO:0001006">
    <property type="term" value="F:RNA polymerase III type 3 promoter sequence-specific DNA binding"/>
    <property type="evidence" value="ECO:0007669"/>
    <property type="project" value="TreeGrafter"/>
</dbReference>
<evidence type="ECO:0000256" key="5">
    <source>
        <dbReference type="ARBA" id="ARBA00023125"/>
    </source>
</evidence>
<dbReference type="GO" id="GO:0042796">
    <property type="term" value="P:snRNA transcription by RNA polymerase III"/>
    <property type="evidence" value="ECO:0007669"/>
    <property type="project" value="TreeGrafter"/>
</dbReference>
<evidence type="ECO:0000313" key="11">
    <source>
        <dbReference type="EMBL" id="JAP39665.1"/>
    </source>
</evidence>
<dbReference type="InterPro" id="IPR022042">
    <property type="entry name" value="snRNA-activating_su3"/>
</dbReference>
<organism evidence="11">
    <name type="scientific">Schistocephalus solidus</name>
    <name type="common">Tapeworm</name>
    <dbReference type="NCBI Taxonomy" id="70667"/>
    <lineage>
        <taxon>Eukaryota</taxon>
        <taxon>Metazoa</taxon>
        <taxon>Spiralia</taxon>
        <taxon>Lophotrochozoa</taxon>
        <taxon>Platyhelminthes</taxon>
        <taxon>Cestoda</taxon>
        <taxon>Eucestoda</taxon>
        <taxon>Diphyllobothriidea</taxon>
        <taxon>Diphyllobothriidae</taxon>
        <taxon>Schistocephalus</taxon>
    </lineage>
</organism>
<dbReference type="Pfam" id="PF12251">
    <property type="entry name" value="SNAPC3"/>
    <property type="match status" value="1"/>
</dbReference>
<evidence type="ECO:0000256" key="7">
    <source>
        <dbReference type="ARBA" id="ARBA00023242"/>
    </source>
</evidence>
<reference evidence="11" key="1">
    <citation type="submission" date="2016-01" db="EMBL/GenBank/DDBJ databases">
        <title>Reference transcriptome for the parasite Schistocephalus solidus: insights into the molecular evolution of parasitism.</title>
        <authorList>
            <person name="Hebert F.O."/>
            <person name="Grambauer S."/>
            <person name="Barber I."/>
            <person name="Landry C.R."/>
            <person name="Aubin-Horth N."/>
        </authorList>
    </citation>
    <scope>NUCLEOTIDE SEQUENCE</scope>
</reference>
<evidence type="ECO:0000256" key="3">
    <source>
        <dbReference type="ARBA" id="ARBA00013634"/>
    </source>
</evidence>
<evidence type="ECO:0000256" key="1">
    <source>
        <dbReference type="ARBA" id="ARBA00004123"/>
    </source>
</evidence>
<comment type="similarity">
    <text evidence="2">Belongs to the SNAPC3/SRD2 family.</text>
</comment>
<dbReference type="GO" id="GO:0042795">
    <property type="term" value="P:snRNA transcription by RNA polymerase II"/>
    <property type="evidence" value="ECO:0007669"/>
    <property type="project" value="TreeGrafter"/>
</dbReference>